<evidence type="ECO:0000256" key="8">
    <source>
        <dbReference type="SAM" id="MobiDB-lite"/>
    </source>
</evidence>
<proteinExistence type="inferred from homology"/>
<evidence type="ECO:0000256" key="5">
    <source>
        <dbReference type="ARBA" id="ARBA00023136"/>
    </source>
</evidence>
<feature type="domain" description="Secretin/TonB short N-terminal" evidence="9">
    <location>
        <begin position="86"/>
        <end position="137"/>
    </location>
</feature>
<gene>
    <name evidence="10" type="ORF">CA260_13615</name>
</gene>
<dbReference type="Gene3D" id="2.40.170.20">
    <property type="entry name" value="TonB-dependent receptor, beta-barrel domain"/>
    <property type="match status" value="1"/>
</dbReference>
<reference evidence="10 11" key="1">
    <citation type="journal article" date="2018" name="Genet. Mol. Biol.">
        <title>The genome sequence of Dyella jiangningensis FCAV SCS01 from a lignocellulose-decomposing microbial consortium metagenome reveals potential for biotechnological applications.</title>
        <authorList>
            <person name="Desiderato J.G."/>
            <person name="Alvarenga D.O."/>
            <person name="Constancio M.T.L."/>
            <person name="Alves L.M.C."/>
            <person name="Varani A.M."/>
        </authorList>
    </citation>
    <scope>NUCLEOTIDE SEQUENCE [LARGE SCALE GENOMIC DNA]</scope>
    <source>
        <strain evidence="10 11">FCAV SCS01</strain>
    </source>
</reference>
<evidence type="ECO:0000313" key="10">
    <source>
        <dbReference type="EMBL" id="RAO75139.1"/>
    </source>
</evidence>
<dbReference type="Proteomes" id="UP000248926">
    <property type="component" value="Unassembled WGS sequence"/>
</dbReference>
<dbReference type="InterPro" id="IPR000531">
    <property type="entry name" value="Beta-barrel_TonB"/>
</dbReference>
<keyword evidence="5 7" id="KW-0472">Membrane</keyword>
<dbReference type="Pfam" id="PF07660">
    <property type="entry name" value="STN"/>
    <property type="match status" value="1"/>
</dbReference>
<evidence type="ECO:0000256" key="2">
    <source>
        <dbReference type="ARBA" id="ARBA00022448"/>
    </source>
</evidence>
<dbReference type="Gene3D" id="2.170.130.10">
    <property type="entry name" value="TonB-dependent receptor, plug domain"/>
    <property type="match status" value="1"/>
</dbReference>
<dbReference type="SMART" id="SM00965">
    <property type="entry name" value="STN"/>
    <property type="match status" value="1"/>
</dbReference>
<sequence>MTSAAGDLSSGGGDMKAGCNKNTRRNWGISRHPLYAGLFAALAGLTVDLPAQAQQAHSESAAPQQFSIAAGELGDALNQLATQSRLQIMYAPELVRGKAAPRVSGELTWRQALEKLLTGSGLEWSLVGHNLVAIRKAPESPQPSRGERGASTQGPAQAAAPAAVTLKKVTVLGSLIPRSQIETASPLIVISANDIKNRGFSSVADALQNLTLNTGSINNTAINAGDVWAAKTVSLFGLDPSFTKFLIDGRPMPVFSQVAQNQVTDQLNTNLSGIPIDLVERIEILPGGQSSLYGSDAIAGVINIVLKKHVRFGTVDAREGWYSDGGGRERMLSASDSFQIGKLNLMVGGQVSDQQPMWDFQRRITAQNFAGGSSPQQPGVDGSVYGFSGNSYFPAQAGDCSKLTGLWGGSERYYASPYGAVCGSVRDGAYGTLINKDRTASLSVHADYAVNDSVQLYADLLDSYEEQSHETVGDFFGLINDANLHDDVVIFRAFAPEERAHSLDGLLSQKSYENTYTATVGGKVDFGKGWNLDVGLTSSYERDDDRQSGLLNTSVPGSYGSALLGPQLGADSFGFPMYAPNYSLLTRPLTPEEYASYTGAASIESNNRTDQLRAQLTQASLFGLPGGDAGLALVAEEGYESWKYQPSPLLEGGGNAYLQGLSWNPSNGHRNRYATAAELNLPVFKMLTADLSARYDSYDAEGAHFSHPTWNAGLEFRPFQELLLRGRYSTSFKAPSLIDEFEGGSTYQDFVVDRVNCARLGFTGPTLSSCPGQYQDEPLTVTQTSNPHLQPMTSKNLSYGVVWSPVPNLSMNVDYQHLSIRNEVVLESPGSLLQFQWYCMQGALDPSSPTCRAANAQITRVPVPSGSPLLGRITGLLVTKANVAHEVNNSIIAGASYRFEAGAYGQFGAHVAYTRVLSHRQQQFPGDPVLDYLNAPAYSTEFKTKANAELNWSRGKWNATLFGTYFGPTPNYVARITNGYDAPYAAKLAAWRIYNASVSYAPTASWQLSLRINNIKNSMPPVDLTYPGTSNQPFNPANYNPYGREIFLEARYRFGHGGSD</sequence>
<dbReference type="GO" id="GO:0009279">
    <property type="term" value="C:cell outer membrane"/>
    <property type="evidence" value="ECO:0007669"/>
    <property type="project" value="UniProtKB-SubCell"/>
</dbReference>
<dbReference type="SUPFAM" id="SSF56935">
    <property type="entry name" value="Porins"/>
    <property type="match status" value="1"/>
</dbReference>
<dbReference type="PANTHER" id="PTHR47234:SF1">
    <property type="entry name" value="TONB-DEPENDENT RECEPTOR"/>
    <property type="match status" value="1"/>
</dbReference>
<dbReference type="AlphaFoldDB" id="A0A328NZ60"/>
<evidence type="ECO:0000256" key="1">
    <source>
        <dbReference type="ARBA" id="ARBA00004442"/>
    </source>
</evidence>
<dbReference type="InterPro" id="IPR037066">
    <property type="entry name" value="Plug_dom_sf"/>
</dbReference>
<keyword evidence="2" id="KW-0813">Transport</keyword>
<comment type="subcellular location">
    <subcellularLocation>
        <location evidence="1 7">Cell outer membrane</location>
    </subcellularLocation>
</comment>
<accession>A0A328NZ60</accession>
<organism evidence="10 11">
    <name type="scientific">Dyella jiangningensis</name>
    <dbReference type="NCBI Taxonomy" id="1379159"/>
    <lineage>
        <taxon>Bacteria</taxon>
        <taxon>Pseudomonadati</taxon>
        <taxon>Pseudomonadota</taxon>
        <taxon>Gammaproteobacteria</taxon>
        <taxon>Lysobacterales</taxon>
        <taxon>Rhodanobacteraceae</taxon>
        <taxon>Dyella</taxon>
    </lineage>
</organism>
<keyword evidence="11" id="KW-1185">Reference proteome</keyword>
<evidence type="ECO:0000313" key="11">
    <source>
        <dbReference type="Proteomes" id="UP000248926"/>
    </source>
</evidence>
<keyword evidence="3" id="KW-0406">Ion transport</keyword>
<dbReference type="InterPro" id="IPR012910">
    <property type="entry name" value="Plug_dom"/>
</dbReference>
<evidence type="ECO:0000259" key="9">
    <source>
        <dbReference type="SMART" id="SM00965"/>
    </source>
</evidence>
<keyword evidence="6" id="KW-0998">Cell outer membrane</keyword>
<dbReference type="PANTHER" id="PTHR47234">
    <property type="match status" value="1"/>
</dbReference>
<dbReference type="EMBL" id="NFZS01000004">
    <property type="protein sequence ID" value="RAO75139.1"/>
    <property type="molecule type" value="Genomic_DNA"/>
</dbReference>
<protein>
    <recommendedName>
        <fullName evidence="9">Secretin/TonB short N-terminal domain-containing protein</fullName>
    </recommendedName>
</protein>
<dbReference type="Pfam" id="PF07715">
    <property type="entry name" value="Plug"/>
    <property type="match status" value="1"/>
</dbReference>
<evidence type="ECO:0000256" key="4">
    <source>
        <dbReference type="ARBA" id="ARBA00023004"/>
    </source>
</evidence>
<comment type="similarity">
    <text evidence="7">Belongs to the TonB-dependent receptor family.</text>
</comment>
<evidence type="ECO:0000256" key="7">
    <source>
        <dbReference type="RuleBase" id="RU003357"/>
    </source>
</evidence>
<keyword evidence="4" id="KW-0408">Iron</keyword>
<evidence type="ECO:0000256" key="6">
    <source>
        <dbReference type="ARBA" id="ARBA00023237"/>
    </source>
</evidence>
<dbReference type="InterPro" id="IPR011662">
    <property type="entry name" value="Secretin/TonB_short_N"/>
</dbReference>
<dbReference type="Gene3D" id="3.55.50.30">
    <property type="match status" value="1"/>
</dbReference>
<dbReference type="Pfam" id="PF00593">
    <property type="entry name" value="TonB_dep_Rec_b-barrel"/>
    <property type="match status" value="1"/>
</dbReference>
<keyword evidence="3" id="KW-0410">Iron transport</keyword>
<dbReference type="GO" id="GO:0006826">
    <property type="term" value="P:iron ion transport"/>
    <property type="evidence" value="ECO:0007669"/>
    <property type="project" value="UniProtKB-KW"/>
</dbReference>
<keyword evidence="7" id="KW-0798">TonB box</keyword>
<dbReference type="InterPro" id="IPR036942">
    <property type="entry name" value="Beta-barrel_TonB_sf"/>
</dbReference>
<comment type="caution">
    <text evidence="10">The sequence shown here is derived from an EMBL/GenBank/DDBJ whole genome shotgun (WGS) entry which is preliminary data.</text>
</comment>
<name>A0A328NZ60_9GAMM</name>
<evidence type="ECO:0000256" key="3">
    <source>
        <dbReference type="ARBA" id="ARBA00022496"/>
    </source>
</evidence>
<feature type="region of interest" description="Disordered" evidence="8">
    <location>
        <begin position="136"/>
        <end position="157"/>
    </location>
</feature>